<dbReference type="PROSITE" id="PS51352">
    <property type="entry name" value="THIOREDOXIN_2"/>
    <property type="match status" value="1"/>
</dbReference>
<feature type="domain" description="Thioredoxin" evidence="2">
    <location>
        <begin position="39"/>
        <end position="167"/>
    </location>
</feature>
<dbReference type="InterPro" id="IPR013766">
    <property type="entry name" value="Thioredoxin_domain"/>
</dbReference>
<dbReference type="Gene3D" id="3.40.30.10">
    <property type="entry name" value="Glutaredoxin"/>
    <property type="match status" value="1"/>
</dbReference>
<dbReference type="CDD" id="cd02947">
    <property type="entry name" value="TRX_family"/>
    <property type="match status" value="1"/>
</dbReference>
<evidence type="ECO:0000313" key="4">
    <source>
        <dbReference type="Proteomes" id="UP000319852"/>
    </source>
</evidence>
<organism evidence="3 4">
    <name type="scientific">Adhaeretor mobilis</name>
    <dbReference type="NCBI Taxonomy" id="1930276"/>
    <lineage>
        <taxon>Bacteria</taxon>
        <taxon>Pseudomonadati</taxon>
        <taxon>Planctomycetota</taxon>
        <taxon>Planctomycetia</taxon>
        <taxon>Pirellulales</taxon>
        <taxon>Lacipirellulaceae</taxon>
        <taxon>Adhaeretor</taxon>
    </lineage>
</organism>
<dbReference type="EMBL" id="CP036263">
    <property type="protein sequence ID" value="QDT00064.1"/>
    <property type="molecule type" value="Genomic_DNA"/>
</dbReference>
<dbReference type="AlphaFoldDB" id="A0A517MYZ5"/>
<dbReference type="OrthoDB" id="267639at2"/>
<dbReference type="InterPro" id="IPR051099">
    <property type="entry name" value="AGR/TXD"/>
</dbReference>
<dbReference type="Pfam" id="PF00085">
    <property type="entry name" value="Thioredoxin"/>
    <property type="match status" value="1"/>
</dbReference>
<protein>
    <submittedName>
        <fullName evidence="3">Thiol:disulfide interchange protein</fullName>
    </submittedName>
</protein>
<dbReference type="RefSeq" id="WP_145061298.1">
    <property type="nucleotide sequence ID" value="NZ_CP036263.1"/>
</dbReference>
<gene>
    <name evidence="3" type="ORF">HG15A2_33990</name>
</gene>
<dbReference type="Proteomes" id="UP000319852">
    <property type="component" value="Chromosome"/>
</dbReference>
<accession>A0A517MYZ5</accession>
<keyword evidence="1" id="KW-0732">Signal</keyword>
<dbReference type="SUPFAM" id="SSF52833">
    <property type="entry name" value="Thioredoxin-like"/>
    <property type="match status" value="1"/>
</dbReference>
<dbReference type="KEGG" id="amob:HG15A2_33990"/>
<dbReference type="InterPro" id="IPR036249">
    <property type="entry name" value="Thioredoxin-like_sf"/>
</dbReference>
<evidence type="ECO:0000313" key="3">
    <source>
        <dbReference type="EMBL" id="QDT00064.1"/>
    </source>
</evidence>
<evidence type="ECO:0000256" key="1">
    <source>
        <dbReference type="ARBA" id="ARBA00022729"/>
    </source>
</evidence>
<proteinExistence type="predicted"/>
<dbReference type="PANTHER" id="PTHR15337">
    <property type="entry name" value="ANTERIOR GRADIENT PROTEIN-RELATED"/>
    <property type="match status" value="1"/>
</dbReference>
<dbReference type="PANTHER" id="PTHR15337:SF11">
    <property type="entry name" value="THIOREDOXIN DOMAIN-CONTAINING PROTEIN"/>
    <property type="match status" value="1"/>
</dbReference>
<name>A0A517MYZ5_9BACT</name>
<evidence type="ECO:0000259" key="2">
    <source>
        <dbReference type="PROSITE" id="PS51352"/>
    </source>
</evidence>
<sequence>MSSCLTNLLAPPAEKSFVMRSPLSTFFVLFVLLITAGCGQASDTTQQFENLPKVQKGGLKFVAGFEQGQVNAQAARRPILLFFTADWCTYCHQMEDDAFRDPRVQSLANQFTCIMIDADAEPQVCQRYSVTGFPTIKLFSPTGQALQTLKGKQTSEQLLQGMNAALQRFAWLDGASKKLR</sequence>
<reference evidence="3 4" key="1">
    <citation type="submission" date="2019-02" db="EMBL/GenBank/DDBJ databases">
        <title>Deep-cultivation of Planctomycetes and their phenomic and genomic characterization uncovers novel biology.</title>
        <authorList>
            <person name="Wiegand S."/>
            <person name="Jogler M."/>
            <person name="Boedeker C."/>
            <person name="Pinto D."/>
            <person name="Vollmers J."/>
            <person name="Rivas-Marin E."/>
            <person name="Kohn T."/>
            <person name="Peeters S.H."/>
            <person name="Heuer A."/>
            <person name="Rast P."/>
            <person name="Oberbeckmann S."/>
            <person name="Bunk B."/>
            <person name="Jeske O."/>
            <person name="Meyerdierks A."/>
            <person name="Storesund J.E."/>
            <person name="Kallscheuer N."/>
            <person name="Luecker S."/>
            <person name="Lage O.M."/>
            <person name="Pohl T."/>
            <person name="Merkel B.J."/>
            <person name="Hornburger P."/>
            <person name="Mueller R.-W."/>
            <person name="Bruemmer F."/>
            <person name="Labrenz M."/>
            <person name="Spormann A.M."/>
            <person name="Op den Camp H."/>
            <person name="Overmann J."/>
            <person name="Amann R."/>
            <person name="Jetten M.S.M."/>
            <person name="Mascher T."/>
            <person name="Medema M.H."/>
            <person name="Devos D.P."/>
            <person name="Kaster A.-K."/>
            <person name="Ovreas L."/>
            <person name="Rohde M."/>
            <person name="Galperin M.Y."/>
            <person name="Jogler C."/>
        </authorList>
    </citation>
    <scope>NUCLEOTIDE SEQUENCE [LARGE SCALE GENOMIC DNA]</scope>
    <source>
        <strain evidence="3 4">HG15A2</strain>
    </source>
</reference>
<keyword evidence="4" id="KW-1185">Reference proteome</keyword>